<sequence>MSLPSPNNTSNQKIQKHFTSLPSRIGLPLCLPGAAANAAPQQPRRSRQLPPSLT</sequence>
<dbReference type="Proteomes" id="UP001179952">
    <property type="component" value="Unassembled WGS sequence"/>
</dbReference>
<evidence type="ECO:0000313" key="2">
    <source>
        <dbReference type="EMBL" id="KAK1273757.1"/>
    </source>
</evidence>
<keyword evidence="3" id="KW-1185">Reference proteome</keyword>
<feature type="region of interest" description="Disordered" evidence="1">
    <location>
        <begin position="35"/>
        <end position="54"/>
    </location>
</feature>
<reference evidence="2" key="2">
    <citation type="submission" date="2023-06" db="EMBL/GenBank/DDBJ databases">
        <authorList>
            <person name="Ma L."/>
            <person name="Liu K.-W."/>
            <person name="Li Z."/>
            <person name="Hsiao Y.-Y."/>
            <person name="Qi Y."/>
            <person name="Fu T."/>
            <person name="Tang G."/>
            <person name="Zhang D."/>
            <person name="Sun W.-H."/>
            <person name="Liu D.-K."/>
            <person name="Li Y."/>
            <person name="Chen G.-Z."/>
            <person name="Liu X.-D."/>
            <person name="Liao X.-Y."/>
            <person name="Jiang Y.-T."/>
            <person name="Yu X."/>
            <person name="Hao Y."/>
            <person name="Huang J."/>
            <person name="Zhao X.-W."/>
            <person name="Ke S."/>
            <person name="Chen Y.-Y."/>
            <person name="Wu W.-L."/>
            <person name="Hsu J.-L."/>
            <person name="Lin Y.-F."/>
            <person name="Huang M.-D."/>
            <person name="Li C.-Y."/>
            <person name="Huang L."/>
            <person name="Wang Z.-W."/>
            <person name="Zhao X."/>
            <person name="Zhong W.-Y."/>
            <person name="Peng D.-H."/>
            <person name="Ahmad S."/>
            <person name="Lan S."/>
            <person name="Zhang J.-S."/>
            <person name="Tsai W.-C."/>
            <person name="Van De Peer Y."/>
            <person name="Liu Z.-J."/>
        </authorList>
    </citation>
    <scope>NUCLEOTIDE SEQUENCE</scope>
    <source>
        <strain evidence="2">SCP</strain>
        <tissue evidence="2">Leaves</tissue>
    </source>
</reference>
<reference evidence="2" key="1">
    <citation type="journal article" date="2023" name="Nat. Commun.">
        <title>Diploid and tetraploid genomes of Acorus and the evolution of monocots.</title>
        <authorList>
            <person name="Ma L."/>
            <person name="Liu K.W."/>
            <person name="Li Z."/>
            <person name="Hsiao Y.Y."/>
            <person name="Qi Y."/>
            <person name="Fu T."/>
            <person name="Tang G.D."/>
            <person name="Zhang D."/>
            <person name="Sun W.H."/>
            <person name="Liu D.K."/>
            <person name="Li Y."/>
            <person name="Chen G.Z."/>
            <person name="Liu X.D."/>
            <person name="Liao X.Y."/>
            <person name="Jiang Y.T."/>
            <person name="Yu X."/>
            <person name="Hao Y."/>
            <person name="Huang J."/>
            <person name="Zhao X.W."/>
            <person name="Ke S."/>
            <person name="Chen Y.Y."/>
            <person name="Wu W.L."/>
            <person name="Hsu J.L."/>
            <person name="Lin Y.F."/>
            <person name="Huang M.D."/>
            <person name="Li C.Y."/>
            <person name="Huang L."/>
            <person name="Wang Z.W."/>
            <person name="Zhao X."/>
            <person name="Zhong W.Y."/>
            <person name="Peng D.H."/>
            <person name="Ahmad S."/>
            <person name="Lan S."/>
            <person name="Zhang J.S."/>
            <person name="Tsai W.C."/>
            <person name="Van de Peer Y."/>
            <person name="Liu Z.J."/>
        </authorList>
    </citation>
    <scope>NUCLEOTIDE SEQUENCE</scope>
    <source>
        <strain evidence="2">SCP</strain>
    </source>
</reference>
<evidence type="ECO:0000313" key="3">
    <source>
        <dbReference type="Proteomes" id="UP001179952"/>
    </source>
</evidence>
<organism evidence="2 3">
    <name type="scientific">Acorus gramineus</name>
    <name type="common">Dwarf sweet flag</name>
    <dbReference type="NCBI Taxonomy" id="55184"/>
    <lineage>
        <taxon>Eukaryota</taxon>
        <taxon>Viridiplantae</taxon>
        <taxon>Streptophyta</taxon>
        <taxon>Embryophyta</taxon>
        <taxon>Tracheophyta</taxon>
        <taxon>Spermatophyta</taxon>
        <taxon>Magnoliopsida</taxon>
        <taxon>Liliopsida</taxon>
        <taxon>Acoraceae</taxon>
        <taxon>Acorus</taxon>
    </lineage>
</organism>
<proteinExistence type="predicted"/>
<protein>
    <submittedName>
        <fullName evidence="2">Uncharacterized protein</fullName>
    </submittedName>
</protein>
<dbReference type="EMBL" id="JAUJYN010000004">
    <property type="protein sequence ID" value="KAK1273757.1"/>
    <property type="molecule type" value="Genomic_DNA"/>
</dbReference>
<evidence type="ECO:0000256" key="1">
    <source>
        <dbReference type="SAM" id="MobiDB-lite"/>
    </source>
</evidence>
<gene>
    <name evidence="2" type="ORF">QJS04_geneDACA007819</name>
</gene>
<comment type="caution">
    <text evidence="2">The sequence shown here is derived from an EMBL/GenBank/DDBJ whole genome shotgun (WGS) entry which is preliminary data.</text>
</comment>
<name>A0AAV9BC83_ACOGR</name>
<accession>A0AAV9BC83</accession>
<dbReference type="AlphaFoldDB" id="A0AAV9BC83"/>